<dbReference type="PANTHER" id="PTHR33365:SF4">
    <property type="entry name" value="CYCLOCHLOROTINE BIOSYNTHESIS PROTEIN O"/>
    <property type="match status" value="1"/>
</dbReference>
<proteinExistence type="inferred from homology"/>
<dbReference type="InterPro" id="IPR021765">
    <property type="entry name" value="UstYa-like"/>
</dbReference>
<keyword evidence="5" id="KW-1185">Reference proteome</keyword>
<comment type="similarity">
    <text evidence="2">Belongs to the ustYa family.</text>
</comment>
<dbReference type="OMA" id="GMDVFHQ"/>
<evidence type="ECO:0000313" key="5">
    <source>
        <dbReference type="Proteomes" id="UP000030651"/>
    </source>
</evidence>
<dbReference type="GO" id="GO:0043386">
    <property type="term" value="P:mycotoxin biosynthetic process"/>
    <property type="evidence" value="ECO:0007669"/>
    <property type="project" value="InterPro"/>
</dbReference>
<organism evidence="4 5">
    <name type="scientific">Pestalotiopsis fici (strain W106-1 / CGMCC3.15140)</name>
    <dbReference type="NCBI Taxonomy" id="1229662"/>
    <lineage>
        <taxon>Eukaryota</taxon>
        <taxon>Fungi</taxon>
        <taxon>Dikarya</taxon>
        <taxon>Ascomycota</taxon>
        <taxon>Pezizomycotina</taxon>
        <taxon>Sordariomycetes</taxon>
        <taxon>Xylariomycetidae</taxon>
        <taxon>Amphisphaeriales</taxon>
        <taxon>Sporocadaceae</taxon>
        <taxon>Pestalotiopsis</taxon>
    </lineage>
</organism>
<feature type="transmembrane region" description="Helical" evidence="3">
    <location>
        <begin position="44"/>
        <end position="63"/>
    </location>
</feature>
<dbReference type="RefSeq" id="XP_007839068.1">
    <property type="nucleotide sequence ID" value="XM_007840877.1"/>
</dbReference>
<protein>
    <submittedName>
        <fullName evidence="4">Uncharacterized protein</fullName>
    </submittedName>
</protein>
<dbReference type="OrthoDB" id="3687641at2759"/>
<keyword evidence="3" id="KW-0472">Membrane</keyword>
<dbReference type="PANTHER" id="PTHR33365">
    <property type="entry name" value="YALI0B05434P"/>
    <property type="match status" value="1"/>
</dbReference>
<sequence length="197" mass="23061">MADFERDSDTLSSEEATLLASEKDEFELKRPTKSRFGRSRLAKAITYVFHCLLLLINISWAFVNFHYRTRNLTGHGTPYEPWEAPFEEKYSQYQLPLGEKSVYTTFDRSVADPEWAKISMKDGLGWIKVSQEKVEAMGQSSVQFHDQSGYFFGMDVFHQLHCLNYLRKKTVLYNHLYPSETEVEDQQVPPEFHIRES</sequence>
<dbReference type="Pfam" id="PF11807">
    <property type="entry name" value="UstYa"/>
    <property type="match status" value="1"/>
</dbReference>
<dbReference type="AlphaFoldDB" id="W3WQD7"/>
<gene>
    <name evidence="4" type="ORF">PFICI_12296</name>
</gene>
<reference evidence="5" key="1">
    <citation type="journal article" date="2015" name="BMC Genomics">
        <title>Genomic and transcriptomic analysis of the endophytic fungus Pestalotiopsis fici reveals its lifestyle and high potential for synthesis of natural products.</title>
        <authorList>
            <person name="Wang X."/>
            <person name="Zhang X."/>
            <person name="Liu L."/>
            <person name="Xiang M."/>
            <person name="Wang W."/>
            <person name="Sun X."/>
            <person name="Che Y."/>
            <person name="Guo L."/>
            <person name="Liu G."/>
            <person name="Guo L."/>
            <person name="Wang C."/>
            <person name="Yin W.B."/>
            <person name="Stadler M."/>
            <person name="Zhang X."/>
            <person name="Liu X."/>
        </authorList>
    </citation>
    <scope>NUCLEOTIDE SEQUENCE [LARGE SCALE GENOMIC DNA]</scope>
    <source>
        <strain evidence="5">W106-1 / CGMCC3.15140</strain>
    </source>
</reference>
<keyword evidence="3" id="KW-1133">Transmembrane helix</keyword>
<evidence type="ECO:0000313" key="4">
    <source>
        <dbReference type="EMBL" id="ETS75352.1"/>
    </source>
</evidence>
<dbReference type="Proteomes" id="UP000030651">
    <property type="component" value="Unassembled WGS sequence"/>
</dbReference>
<evidence type="ECO:0000256" key="2">
    <source>
        <dbReference type="ARBA" id="ARBA00035112"/>
    </source>
</evidence>
<comment type="pathway">
    <text evidence="1">Mycotoxin biosynthesis.</text>
</comment>
<dbReference type="HOGENOM" id="CLU_1384578_0_0_1"/>
<evidence type="ECO:0000256" key="1">
    <source>
        <dbReference type="ARBA" id="ARBA00004685"/>
    </source>
</evidence>
<dbReference type="InParanoid" id="W3WQD7"/>
<dbReference type="KEGG" id="pfy:PFICI_12296"/>
<dbReference type="EMBL" id="KI912118">
    <property type="protein sequence ID" value="ETS75352.1"/>
    <property type="molecule type" value="Genomic_DNA"/>
</dbReference>
<name>W3WQD7_PESFW</name>
<accession>W3WQD7</accession>
<dbReference type="GeneID" id="19277309"/>
<evidence type="ECO:0000256" key="3">
    <source>
        <dbReference type="SAM" id="Phobius"/>
    </source>
</evidence>
<keyword evidence="3" id="KW-0812">Transmembrane</keyword>